<dbReference type="Gene3D" id="3.20.20.300">
    <property type="entry name" value="Glycoside hydrolase, family 3, N-terminal domain"/>
    <property type="match status" value="1"/>
</dbReference>
<evidence type="ECO:0000313" key="5">
    <source>
        <dbReference type="EMBL" id="GAA5069161.1"/>
    </source>
</evidence>
<dbReference type="InterPro" id="IPR011658">
    <property type="entry name" value="PA14_dom"/>
</dbReference>
<dbReference type="InterPro" id="IPR044993">
    <property type="entry name" value="BXL"/>
</dbReference>
<protein>
    <submittedName>
        <fullName evidence="5">Glycoside hydrolase family 3 protein</fullName>
    </submittedName>
</protein>
<feature type="domain" description="PA14" evidence="4">
    <location>
        <begin position="419"/>
        <end position="572"/>
    </location>
</feature>
<evidence type="ECO:0000256" key="3">
    <source>
        <dbReference type="ARBA" id="ARBA00022801"/>
    </source>
</evidence>
<dbReference type="EMBL" id="BAABKY010000001">
    <property type="protein sequence ID" value="GAA5069161.1"/>
    <property type="molecule type" value="Genomic_DNA"/>
</dbReference>
<keyword evidence="3 5" id="KW-0378">Hydrolase</keyword>
<evidence type="ECO:0000256" key="1">
    <source>
        <dbReference type="ARBA" id="ARBA00005336"/>
    </source>
</evidence>
<dbReference type="InterPro" id="IPR036962">
    <property type="entry name" value="Glyco_hydro_3_N_sf"/>
</dbReference>
<dbReference type="InterPro" id="IPR013783">
    <property type="entry name" value="Ig-like_fold"/>
</dbReference>
<dbReference type="InterPro" id="IPR002772">
    <property type="entry name" value="Glyco_hydro_3_C"/>
</dbReference>
<reference evidence="6" key="1">
    <citation type="journal article" date="2019" name="Int. J. Syst. Evol. Microbiol.">
        <title>The Global Catalogue of Microorganisms (GCM) 10K type strain sequencing project: providing services to taxonomists for standard genome sequencing and annotation.</title>
        <authorList>
            <consortium name="The Broad Institute Genomics Platform"/>
            <consortium name="The Broad Institute Genome Sequencing Center for Infectious Disease"/>
            <person name="Wu L."/>
            <person name="Ma J."/>
        </authorList>
    </citation>
    <scope>NUCLEOTIDE SEQUENCE [LARGE SCALE GENOMIC DNA]</scope>
    <source>
        <strain evidence="6">JCM 19212</strain>
    </source>
</reference>
<dbReference type="Pfam" id="PF07691">
    <property type="entry name" value="PA14"/>
    <property type="match status" value="1"/>
</dbReference>
<dbReference type="SUPFAM" id="SSF56988">
    <property type="entry name" value="Anthrax protective antigen"/>
    <property type="match status" value="1"/>
</dbReference>
<evidence type="ECO:0000313" key="6">
    <source>
        <dbReference type="Proteomes" id="UP001501083"/>
    </source>
</evidence>
<dbReference type="PRINTS" id="PR00133">
    <property type="entry name" value="GLHYDRLASE3"/>
</dbReference>
<dbReference type="Proteomes" id="UP001501083">
    <property type="component" value="Unassembled WGS sequence"/>
</dbReference>
<dbReference type="SMART" id="SM01217">
    <property type="entry name" value="Fn3_like"/>
    <property type="match status" value="1"/>
</dbReference>
<dbReference type="PANTHER" id="PTHR42721">
    <property type="entry name" value="SUGAR HYDROLASE-RELATED"/>
    <property type="match status" value="1"/>
</dbReference>
<dbReference type="Pfam" id="PF00933">
    <property type="entry name" value="Glyco_hydro_3"/>
    <property type="match status" value="1"/>
</dbReference>
<comment type="similarity">
    <text evidence="1">Belongs to the glycosyl hydrolase 3 family.</text>
</comment>
<dbReference type="PROSITE" id="PS51820">
    <property type="entry name" value="PA14"/>
    <property type="match status" value="1"/>
</dbReference>
<dbReference type="Pfam" id="PF01915">
    <property type="entry name" value="Glyco_hydro_3_C"/>
    <property type="match status" value="1"/>
</dbReference>
<evidence type="ECO:0000256" key="2">
    <source>
        <dbReference type="ARBA" id="ARBA00022729"/>
    </source>
</evidence>
<dbReference type="PANTHER" id="PTHR42721:SF3">
    <property type="entry name" value="BETA-D-XYLOSIDASE 5-RELATED"/>
    <property type="match status" value="1"/>
</dbReference>
<dbReference type="GO" id="GO:0016787">
    <property type="term" value="F:hydrolase activity"/>
    <property type="evidence" value="ECO:0007669"/>
    <property type="project" value="UniProtKB-KW"/>
</dbReference>
<dbReference type="InterPro" id="IPR017853">
    <property type="entry name" value="GH"/>
</dbReference>
<dbReference type="SUPFAM" id="SSF51445">
    <property type="entry name" value="(Trans)glycosidases"/>
    <property type="match status" value="1"/>
</dbReference>
<dbReference type="SUPFAM" id="SSF52279">
    <property type="entry name" value="Beta-D-glucan exohydrolase, C-terminal domain"/>
    <property type="match status" value="1"/>
</dbReference>
<keyword evidence="6" id="KW-1185">Reference proteome</keyword>
<dbReference type="InterPro" id="IPR036881">
    <property type="entry name" value="Glyco_hydro_3_C_sf"/>
</dbReference>
<keyword evidence="2" id="KW-0732">Signal</keyword>
<gene>
    <name evidence="5" type="ORF">GCM10025759_05680</name>
</gene>
<dbReference type="InterPro" id="IPR001764">
    <property type="entry name" value="Glyco_hydro_3_N"/>
</dbReference>
<comment type="caution">
    <text evidence="5">The sequence shown here is derived from an EMBL/GenBank/DDBJ whole genome shotgun (WGS) entry which is preliminary data.</text>
</comment>
<organism evidence="5 6">
    <name type="scientific">Lysobacter panacisoli</name>
    <dbReference type="NCBI Taxonomy" id="1255263"/>
    <lineage>
        <taxon>Bacteria</taxon>
        <taxon>Pseudomonadati</taxon>
        <taxon>Pseudomonadota</taxon>
        <taxon>Gammaproteobacteria</taxon>
        <taxon>Lysobacterales</taxon>
        <taxon>Lysobacteraceae</taxon>
        <taxon>Lysobacter</taxon>
    </lineage>
</organism>
<dbReference type="Pfam" id="PF14310">
    <property type="entry name" value="Fn3-like"/>
    <property type="match status" value="1"/>
</dbReference>
<dbReference type="InterPro" id="IPR037524">
    <property type="entry name" value="PA14/GLEYA"/>
</dbReference>
<dbReference type="Gene3D" id="3.40.50.1700">
    <property type="entry name" value="Glycoside hydrolase family 3 C-terminal domain"/>
    <property type="match status" value="2"/>
</dbReference>
<dbReference type="Gene3D" id="2.60.40.10">
    <property type="entry name" value="Immunoglobulins"/>
    <property type="match status" value="1"/>
</dbReference>
<accession>A0ABP9L4Z1</accession>
<name>A0ABP9L4Z1_9GAMM</name>
<dbReference type="InterPro" id="IPR026891">
    <property type="entry name" value="Fn3-like"/>
</dbReference>
<proteinExistence type="inferred from homology"/>
<dbReference type="SMART" id="SM00758">
    <property type="entry name" value="PA14"/>
    <property type="match status" value="1"/>
</dbReference>
<sequence>MTLEEKAAQMANGAPAIPRLGVPAYDWWNEALHGVARAGAATVFPQAIGMAATFDTPLMAQISTVISDEARAKHHEFFRNGQHGRYQGLTFWSPNINIFRDPRWGRGQETYGEDPYLTARMGVTFVKGLQGDDPKYRKLDATAKHFAVHSGPEADRHTFDARPSERDLRETYLPAFEALVKEGQVDAVMGAYNRVYGESASASKFLLQDTLRRDWGFKGYVVSDCWAIVDIWKHHKIVATPEEAAALAVKNGTELDCGDTYAPSLPVAVRKGLIAESEVDKALVQLFTARMRLGMFDPPEQVRWARIPYSVNQAPEHDALSRKVAQESIVLLKNDGVLPLSRETKRIAVVGPTADDTMALLGNYYGTPAAPVTILQGIRDAAPNAQVVHARGVDLVEGRDDPAATPLIEPQYLRPAKGSTERGLRGEYFRSRDLSGAPALVRVDSQIGFRWDRGSPTDNLMARGEAHGGQSVPADNFSIRWSGQLLPPVSGTYQIEAAANDGFRLYVDGKLLLDHWDKSDRLRADSVSVKLDAGRAYDLRLEYYEEERDAGVRLAWRMPGAKPPFEEAVQAARDSDVVVFVGGLTGDVEGEEMTVNYPGFSGGDRTDTRLPETQRKLLEALHATGKPVVMVLTTGSALAVDWAKQNLPAILVAWYPGQRGGNAVADVLFGDTNPAGRLPVTFYKADEKLPAFDDYAMRGRTYRYFEGEPLYAFGHGLSYTTFDYGNLKLDRERAASSQAIKVTLDVKNTGTRAGDEVVQLYLKPVDPKHERARKEMRGFQRIHLAPGESRTVTFDITPAKDLRTWDENRDAYSVDPGRYEVQVGASSADVRATKTLTVTK</sequence>
<evidence type="ECO:0000259" key="4">
    <source>
        <dbReference type="PROSITE" id="PS51820"/>
    </source>
</evidence>